<gene>
    <name evidence="9" type="ORF">H8699_08385</name>
</gene>
<dbReference type="PANTHER" id="PTHR10099">
    <property type="entry name" value="PHOSPHORIBOSYLFORMYLGLYCINAMIDINE SYNTHASE"/>
    <property type="match status" value="1"/>
</dbReference>
<dbReference type="InterPro" id="IPR041609">
    <property type="entry name" value="PurL_linker"/>
</dbReference>
<dbReference type="Pfam" id="PF02769">
    <property type="entry name" value="AIRS_C"/>
    <property type="match status" value="1"/>
</dbReference>
<reference evidence="9" key="1">
    <citation type="submission" date="2020-08" db="EMBL/GenBank/DDBJ databases">
        <title>Genome public.</title>
        <authorList>
            <person name="Liu C."/>
            <person name="Sun Q."/>
        </authorList>
    </citation>
    <scope>NUCLEOTIDE SEQUENCE</scope>
    <source>
        <strain evidence="9">NSJ-44</strain>
    </source>
</reference>
<evidence type="ECO:0000313" key="9">
    <source>
        <dbReference type="EMBL" id="MBC8529442.1"/>
    </source>
</evidence>
<dbReference type="Gene3D" id="3.40.50.880">
    <property type="match status" value="1"/>
</dbReference>
<organism evidence="9 10">
    <name type="scientific">Luoshenia tenuis</name>
    <dbReference type="NCBI Taxonomy" id="2763654"/>
    <lineage>
        <taxon>Bacteria</taxon>
        <taxon>Bacillati</taxon>
        <taxon>Bacillota</taxon>
        <taxon>Clostridia</taxon>
        <taxon>Christensenellales</taxon>
        <taxon>Christensenellaceae</taxon>
        <taxon>Luoshenia</taxon>
    </lineage>
</organism>
<feature type="domain" description="Phosphoribosylformylglycinamidine synthase linker" evidence="8">
    <location>
        <begin position="179"/>
        <end position="227"/>
    </location>
</feature>
<dbReference type="InterPro" id="IPR036676">
    <property type="entry name" value="PurM-like_C_sf"/>
</dbReference>
<dbReference type="FunFam" id="3.30.1330.10:FF:000013">
    <property type="entry name" value="Phosphoribosylformylglycinamidine synthase"/>
    <property type="match status" value="1"/>
</dbReference>
<dbReference type="SUPFAM" id="SSF56042">
    <property type="entry name" value="PurM C-terminal domain-like"/>
    <property type="match status" value="2"/>
</dbReference>
<dbReference type="CDD" id="cd01740">
    <property type="entry name" value="GATase1_FGAR_AT"/>
    <property type="match status" value="1"/>
</dbReference>
<evidence type="ECO:0000256" key="1">
    <source>
        <dbReference type="ARBA" id="ARBA00022598"/>
    </source>
</evidence>
<dbReference type="InterPro" id="IPR029062">
    <property type="entry name" value="Class_I_gatase-like"/>
</dbReference>
<dbReference type="Pfam" id="PF13507">
    <property type="entry name" value="GATase_5"/>
    <property type="match status" value="1"/>
</dbReference>
<dbReference type="Proteomes" id="UP000654279">
    <property type="component" value="Unassembled WGS sequence"/>
</dbReference>
<keyword evidence="3" id="KW-0547">Nucleotide-binding</keyword>
<dbReference type="EC" id="6.3.5.3" evidence="9"/>
<dbReference type="InterPro" id="IPR010918">
    <property type="entry name" value="PurM-like_C_dom"/>
</dbReference>
<name>A0A926HJ23_9FIRM</name>
<dbReference type="GO" id="GO:0005737">
    <property type="term" value="C:cytoplasm"/>
    <property type="evidence" value="ECO:0007669"/>
    <property type="project" value="TreeGrafter"/>
</dbReference>
<keyword evidence="10" id="KW-1185">Reference proteome</keyword>
<dbReference type="InterPro" id="IPR010141">
    <property type="entry name" value="FGAM_synthase"/>
</dbReference>
<dbReference type="PROSITE" id="PS51273">
    <property type="entry name" value="GATASE_TYPE_1"/>
    <property type="match status" value="1"/>
</dbReference>
<evidence type="ECO:0000256" key="2">
    <source>
        <dbReference type="ARBA" id="ARBA00022723"/>
    </source>
</evidence>
<evidence type="ECO:0000313" key="10">
    <source>
        <dbReference type="Proteomes" id="UP000654279"/>
    </source>
</evidence>
<keyword evidence="4" id="KW-0658">Purine biosynthesis</keyword>
<evidence type="ECO:0000259" key="7">
    <source>
        <dbReference type="Pfam" id="PF02769"/>
    </source>
</evidence>
<dbReference type="SMART" id="SM01211">
    <property type="entry name" value="GATase_5"/>
    <property type="match status" value="1"/>
</dbReference>
<dbReference type="InterPro" id="IPR036921">
    <property type="entry name" value="PurM-like_N_sf"/>
</dbReference>
<dbReference type="SUPFAM" id="SSF55326">
    <property type="entry name" value="PurM N-terminal domain-like"/>
    <property type="match status" value="2"/>
</dbReference>
<dbReference type="CDD" id="cd02203">
    <property type="entry name" value="PurL_repeat1"/>
    <property type="match status" value="1"/>
</dbReference>
<dbReference type="SUPFAM" id="SSF52317">
    <property type="entry name" value="Class I glutamine amidotransferase-like"/>
    <property type="match status" value="1"/>
</dbReference>
<dbReference type="GO" id="GO:0006164">
    <property type="term" value="P:purine nucleotide biosynthetic process"/>
    <property type="evidence" value="ECO:0007669"/>
    <property type="project" value="UniProtKB-KW"/>
</dbReference>
<protein>
    <submittedName>
        <fullName evidence="9">Phosphoribosylformylglycinamidine synthase</fullName>
        <ecNumber evidence="9">6.3.5.3</ecNumber>
    </submittedName>
</protein>
<keyword evidence="5" id="KW-0067">ATP-binding</keyword>
<evidence type="ECO:0000256" key="5">
    <source>
        <dbReference type="ARBA" id="ARBA00022840"/>
    </source>
</evidence>
<dbReference type="GO" id="GO:0046872">
    <property type="term" value="F:metal ion binding"/>
    <property type="evidence" value="ECO:0007669"/>
    <property type="project" value="UniProtKB-KW"/>
</dbReference>
<dbReference type="EMBL" id="JACRSO010000003">
    <property type="protein sequence ID" value="MBC8529442.1"/>
    <property type="molecule type" value="Genomic_DNA"/>
</dbReference>
<dbReference type="Gene3D" id="3.90.650.10">
    <property type="entry name" value="PurM-like C-terminal domain"/>
    <property type="match status" value="2"/>
</dbReference>
<sequence length="1256" mass="136128">MILVRRVYVEKRPGFDVESKRLQKELRSVLGLEGLEDVRILVRYDVENLPEQDFDKAVRMVFSDPAIDQVTDEVPHGEGYLRFATEFLPGQYDQRSDVAAQCVQMLTLGNPPLIHAATVYLLKGLDEADLPRVKEYCINPVEAREAGWDKPESLEVALDAPEKIAVLEDFLSEDEAALKARVKDMGLAMTVKDLAFVQRYFRDDEKRAPSMTELRVIDTYWSDHCRHTTFLTHLENIKIEKGAWTAPIEKSYAEYCAARKVLYAGRTDKPVTLMDMATIAAKELRRQGLLDDLDESEEINACSIVVPVDVDGETVEYLVMFKNETHNHPTEIEPFGGAATCLGGAIRDPLSGRSYVYQAMRITGAADPRQSLKDTMPGKLPQRVLVRTAAQGYSSYGNQIGLATGKVEEIYHPGYVAKHMELGAVIGAAPRENVVRERPAPGDQIVLLGGRTGRDGCGGATGSSKAHTEESLTTCGAEVQKGNPLTERKIQRLFRKKEVSRLIKRCNDFGAGGVCVAIGELAESLDINLDAVPKKYEGLDGTELAISESQERMAVVLDAGDVQKFLDYAQEENLEATLVATVTPGRRLRMFWNEDCIVDISRDFLDTNGAPQQADATVAAPCGVPFFDREIEVLKNNGGDRAAAWKENLTGLNVCSQKGLAERFDASIGAGTVLMPFGGKYQLTPNEAMAAKIPLLEGETDTATLMAHGYDPDLSSYSPYHGAMYAVIHSLAKIACAGGDYAKARLTMQEYFQRMTGDPTGWGKPMAALLGAYEAQKRMGTPGIGGKDSMSGTFNDVSVPPTLVSIAVGITKASQIGSPEFKQAGGAVALLPVLPGADGMIDFEALKANLERVGQLVRQGQVQAAATVGQGGAAATVSKMAFGNHIGFELAKGVDDKALFMPYYGSVVLAFAPGADVEQALNGLDWRMLGQTIDVQEIRLEGQTLALEDCIAAWTQTLERVYPTDAAPLTDVMVDKLYTGRPAILHASGKAQPRVVIPAFPGTNCEEDTARAFRKAGAVADIIVLKNLTPAMIEDSIATLEKAIRGAQILMLPGGFSGGDEPDGSGKFIATTLRNPRVKDAVMELLQKRDGLALGICNGFQALMKLGLLPYGEIREIDADCPTLTYNTIGRHASCMVRTRIASVKSPWLSYVEAGDIHTIPISHGEGRFVGPEGLIRQLFENGQVATQYVDLAGNPTMDSAFNPNGAMAAIEGILSPDGRVMGKMGHSERIGANVVRNVPGEKDQKLFKAGVDYFR</sequence>
<dbReference type="Gene3D" id="3.30.1330.10">
    <property type="entry name" value="PurM-like, N-terminal domain"/>
    <property type="match status" value="2"/>
</dbReference>
<dbReference type="GO" id="GO:0004642">
    <property type="term" value="F:phosphoribosylformylglycinamidine synthase activity"/>
    <property type="evidence" value="ECO:0007669"/>
    <property type="project" value="UniProtKB-EC"/>
</dbReference>
<dbReference type="GO" id="GO:0005524">
    <property type="term" value="F:ATP binding"/>
    <property type="evidence" value="ECO:0007669"/>
    <property type="project" value="UniProtKB-KW"/>
</dbReference>
<keyword evidence="6" id="KW-0460">Magnesium</keyword>
<dbReference type="NCBIfam" id="TIGR01857">
    <property type="entry name" value="FGAM-synthase"/>
    <property type="match status" value="1"/>
</dbReference>
<dbReference type="PANTHER" id="PTHR10099:SF1">
    <property type="entry name" value="PHOSPHORIBOSYLFORMYLGLYCINAMIDINE SYNTHASE"/>
    <property type="match status" value="1"/>
</dbReference>
<dbReference type="AlphaFoldDB" id="A0A926HJ23"/>
<evidence type="ECO:0000256" key="4">
    <source>
        <dbReference type="ARBA" id="ARBA00022755"/>
    </source>
</evidence>
<accession>A0A926HJ23</accession>
<dbReference type="Pfam" id="PF18072">
    <property type="entry name" value="FGAR-AT_linker"/>
    <property type="match status" value="1"/>
</dbReference>
<comment type="caution">
    <text evidence="9">The sequence shown here is derived from an EMBL/GenBank/DDBJ whole genome shotgun (WGS) entry which is preliminary data.</text>
</comment>
<proteinExistence type="predicted"/>
<keyword evidence="2" id="KW-0479">Metal-binding</keyword>
<evidence type="ECO:0000259" key="8">
    <source>
        <dbReference type="Pfam" id="PF18072"/>
    </source>
</evidence>
<evidence type="ECO:0000256" key="3">
    <source>
        <dbReference type="ARBA" id="ARBA00022741"/>
    </source>
</evidence>
<keyword evidence="1 9" id="KW-0436">Ligase</keyword>
<evidence type="ECO:0000256" key="6">
    <source>
        <dbReference type="ARBA" id="ARBA00022842"/>
    </source>
</evidence>
<feature type="domain" description="PurM-like C-terminal" evidence="7">
    <location>
        <begin position="441"/>
        <end position="592"/>
    </location>
</feature>
<dbReference type="RefSeq" id="WP_249285286.1">
    <property type="nucleotide sequence ID" value="NZ_JACRSO010000003.1"/>
</dbReference>
<dbReference type="CDD" id="cd02204">
    <property type="entry name" value="PurL_repeat2"/>
    <property type="match status" value="1"/>
</dbReference>